<feature type="DNA-binding region" description="OmpR/PhoB-type" evidence="7">
    <location>
        <begin position="122"/>
        <end position="219"/>
    </location>
</feature>
<evidence type="ECO:0000256" key="6">
    <source>
        <dbReference type="PROSITE-ProRule" id="PRU00169"/>
    </source>
</evidence>
<dbReference type="Gene3D" id="3.40.50.2300">
    <property type="match status" value="1"/>
</dbReference>
<evidence type="ECO:0000256" key="5">
    <source>
        <dbReference type="ARBA" id="ARBA00023163"/>
    </source>
</evidence>
<reference evidence="10 11" key="1">
    <citation type="submission" date="2018-12" db="EMBL/GenBank/DDBJ databases">
        <title>Dyella dinghuensis sp. nov. DHOA06 and Dyella choica sp. nov. 4M-K27, isolated from forest soil.</title>
        <authorList>
            <person name="Qiu L.-H."/>
            <person name="Gao Z.-H."/>
        </authorList>
    </citation>
    <scope>NUCLEOTIDE SEQUENCE [LARGE SCALE GENOMIC DNA]</scope>
    <source>
        <strain evidence="10 11">4M-K27</strain>
    </source>
</reference>
<proteinExistence type="predicted"/>
<feature type="modified residue" description="4-aspartylphosphate" evidence="6">
    <location>
        <position position="51"/>
    </location>
</feature>
<dbReference type="GO" id="GO:0000976">
    <property type="term" value="F:transcription cis-regulatory region binding"/>
    <property type="evidence" value="ECO:0007669"/>
    <property type="project" value="TreeGrafter"/>
</dbReference>
<evidence type="ECO:0000256" key="4">
    <source>
        <dbReference type="ARBA" id="ARBA00023125"/>
    </source>
</evidence>
<dbReference type="InterPro" id="IPR036388">
    <property type="entry name" value="WH-like_DNA-bd_sf"/>
</dbReference>
<dbReference type="EMBL" id="RYYV01000002">
    <property type="protein sequence ID" value="RUL78889.1"/>
    <property type="molecule type" value="Genomic_DNA"/>
</dbReference>
<evidence type="ECO:0000256" key="2">
    <source>
        <dbReference type="ARBA" id="ARBA00023012"/>
    </source>
</evidence>
<keyword evidence="4 7" id="KW-0238">DNA-binding</keyword>
<evidence type="ECO:0000313" key="11">
    <source>
        <dbReference type="Proteomes" id="UP000274358"/>
    </source>
</evidence>
<comment type="caution">
    <text evidence="10">The sequence shown here is derived from an EMBL/GenBank/DDBJ whole genome shotgun (WGS) entry which is preliminary data.</text>
</comment>
<dbReference type="Pfam" id="PF00072">
    <property type="entry name" value="Response_reg"/>
    <property type="match status" value="1"/>
</dbReference>
<keyword evidence="1 6" id="KW-0597">Phosphoprotein</keyword>
<feature type="domain" description="OmpR/PhoB-type" evidence="9">
    <location>
        <begin position="122"/>
        <end position="219"/>
    </location>
</feature>
<dbReference type="InterPro" id="IPR001867">
    <property type="entry name" value="OmpR/PhoB-type_DNA-bd"/>
</dbReference>
<dbReference type="PANTHER" id="PTHR48111:SF22">
    <property type="entry name" value="REGULATOR OF RPOS"/>
    <property type="match status" value="1"/>
</dbReference>
<dbReference type="SMART" id="SM00862">
    <property type="entry name" value="Trans_reg_C"/>
    <property type="match status" value="1"/>
</dbReference>
<sequence>MLVLLVEDDRDLAASVLEYLESDGYECDHASDGKAALELVKTQAYAVIVLDVNLPRMDGFTLCKVMREAGVATPCLMLTARDSIDDKLTGFRSGTDDYLVKPFDMAELSARLGALSLRGRHNQRLAVVDLVIDLVARTASRHGRPLSLSGREWDVLVHLARNSPGVVSREQLEDLLWPNGAPSPDALKMVLYRLRHIIDDGESHTLMHTIRGHGVALRAQASQP</sequence>
<dbReference type="InterPro" id="IPR001789">
    <property type="entry name" value="Sig_transdc_resp-reg_receiver"/>
</dbReference>
<dbReference type="InterPro" id="IPR011006">
    <property type="entry name" value="CheY-like_superfamily"/>
</dbReference>
<dbReference type="Gene3D" id="1.10.10.10">
    <property type="entry name" value="Winged helix-like DNA-binding domain superfamily/Winged helix DNA-binding domain"/>
    <property type="match status" value="1"/>
</dbReference>
<dbReference type="RefSeq" id="WP_126683346.1">
    <property type="nucleotide sequence ID" value="NZ_RYYV01000002.1"/>
</dbReference>
<dbReference type="GO" id="GO:0000156">
    <property type="term" value="F:phosphorelay response regulator activity"/>
    <property type="evidence" value="ECO:0007669"/>
    <property type="project" value="TreeGrafter"/>
</dbReference>
<dbReference type="Gene3D" id="6.10.250.690">
    <property type="match status" value="1"/>
</dbReference>
<dbReference type="PROSITE" id="PS51755">
    <property type="entry name" value="OMPR_PHOB"/>
    <property type="match status" value="1"/>
</dbReference>
<dbReference type="CDD" id="cd00383">
    <property type="entry name" value="trans_reg_C"/>
    <property type="match status" value="1"/>
</dbReference>
<organism evidence="10 11">
    <name type="scientific">Dyella choica</name>
    <dbReference type="NCBI Taxonomy" id="1927959"/>
    <lineage>
        <taxon>Bacteria</taxon>
        <taxon>Pseudomonadati</taxon>
        <taxon>Pseudomonadota</taxon>
        <taxon>Gammaproteobacteria</taxon>
        <taxon>Lysobacterales</taxon>
        <taxon>Rhodanobacteraceae</taxon>
        <taxon>Dyella</taxon>
    </lineage>
</organism>
<keyword evidence="5" id="KW-0804">Transcription</keyword>
<evidence type="ECO:0000259" key="9">
    <source>
        <dbReference type="PROSITE" id="PS51755"/>
    </source>
</evidence>
<keyword evidence="2" id="KW-0902">Two-component regulatory system</keyword>
<evidence type="ECO:0000259" key="8">
    <source>
        <dbReference type="PROSITE" id="PS50110"/>
    </source>
</evidence>
<gene>
    <name evidence="10" type="ORF">EKH80_03550</name>
</gene>
<dbReference type="AlphaFoldDB" id="A0A3S0SC57"/>
<dbReference type="SUPFAM" id="SSF52172">
    <property type="entry name" value="CheY-like"/>
    <property type="match status" value="1"/>
</dbReference>
<name>A0A3S0SC57_9GAMM</name>
<protein>
    <submittedName>
        <fullName evidence="10">Response regulator transcription factor</fullName>
    </submittedName>
</protein>
<keyword evidence="3" id="KW-0805">Transcription regulation</keyword>
<dbReference type="GO" id="GO:0006355">
    <property type="term" value="P:regulation of DNA-templated transcription"/>
    <property type="evidence" value="ECO:0007669"/>
    <property type="project" value="InterPro"/>
</dbReference>
<dbReference type="OrthoDB" id="9802426at2"/>
<feature type="domain" description="Response regulatory" evidence="8">
    <location>
        <begin position="2"/>
        <end position="116"/>
    </location>
</feature>
<dbReference type="PROSITE" id="PS50110">
    <property type="entry name" value="RESPONSE_REGULATORY"/>
    <property type="match status" value="1"/>
</dbReference>
<dbReference type="InterPro" id="IPR039420">
    <property type="entry name" value="WalR-like"/>
</dbReference>
<evidence type="ECO:0000256" key="3">
    <source>
        <dbReference type="ARBA" id="ARBA00023015"/>
    </source>
</evidence>
<dbReference type="GO" id="GO:0005829">
    <property type="term" value="C:cytosol"/>
    <property type="evidence" value="ECO:0007669"/>
    <property type="project" value="TreeGrafter"/>
</dbReference>
<evidence type="ECO:0000256" key="7">
    <source>
        <dbReference type="PROSITE-ProRule" id="PRU01091"/>
    </source>
</evidence>
<evidence type="ECO:0000313" key="10">
    <source>
        <dbReference type="EMBL" id="RUL78889.1"/>
    </source>
</evidence>
<dbReference type="GO" id="GO:0032993">
    <property type="term" value="C:protein-DNA complex"/>
    <property type="evidence" value="ECO:0007669"/>
    <property type="project" value="TreeGrafter"/>
</dbReference>
<accession>A0A3S0SC57</accession>
<evidence type="ECO:0000256" key="1">
    <source>
        <dbReference type="ARBA" id="ARBA00022553"/>
    </source>
</evidence>
<dbReference type="CDD" id="cd17624">
    <property type="entry name" value="REC_OmpR_PmrA-like"/>
    <property type="match status" value="1"/>
</dbReference>
<dbReference type="PANTHER" id="PTHR48111">
    <property type="entry name" value="REGULATOR OF RPOS"/>
    <property type="match status" value="1"/>
</dbReference>
<keyword evidence="11" id="KW-1185">Reference proteome</keyword>
<dbReference type="SMART" id="SM00448">
    <property type="entry name" value="REC"/>
    <property type="match status" value="1"/>
</dbReference>
<dbReference type="Pfam" id="PF00486">
    <property type="entry name" value="Trans_reg_C"/>
    <property type="match status" value="1"/>
</dbReference>
<dbReference type="Proteomes" id="UP000274358">
    <property type="component" value="Unassembled WGS sequence"/>
</dbReference>